<organism evidence="1 2">
    <name type="scientific">Cajanus cajan</name>
    <name type="common">Pigeon pea</name>
    <name type="synonym">Cajanus indicus</name>
    <dbReference type="NCBI Taxonomy" id="3821"/>
    <lineage>
        <taxon>Eukaryota</taxon>
        <taxon>Viridiplantae</taxon>
        <taxon>Streptophyta</taxon>
        <taxon>Embryophyta</taxon>
        <taxon>Tracheophyta</taxon>
        <taxon>Spermatophyta</taxon>
        <taxon>Magnoliopsida</taxon>
        <taxon>eudicotyledons</taxon>
        <taxon>Gunneridae</taxon>
        <taxon>Pentapetalae</taxon>
        <taxon>rosids</taxon>
        <taxon>fabids</taxon>
        <taxon>Fabales</taxon>
        <taxon>Fabaceae</taxon>
        <taxon>Papilionoideae</taxon>
        <taxon>50 kb inversion clade</taxon>
        <taxon>NPAAA clade</taxon>
        <taxon>indigoferoid/millettioid clade</taxon>
        <taxon>Phaseoleae</taxon>
        <taxon>Cajanus</taxon>
    </lineage>
</organism>
<name>A0A151SIB8_CAJCA</name>
<evidence type="ECO:0000313" key="2">
    <source>
        <dbReference type="Proteomes" id="UP000075243"/>
    </source>
</evidence>
<reference evidence="1 2" key="1">
    <citation type="journal article" date="2012" name="Nat. Biotechnol.">
        <title>Draft genome sequence of pigeonpea (Cajanus cajan), an orphan legume crop of resource-poor farmers.</title>
        <authorList>
            <person name="Varshney R.K."/>
            <person name="Chen W."/>
            <person name="Li Y."/>
            <person name="Bharti A.K."/>
            <person name="Saxena R.K."/>
            <person name="Schlueter J.A."/>
            <person name="Donoghue M.T."/>
            <person name="Azam S."/>
            <person name="Fan G."/>
            <person name="Whaley A.M."/>
            <person name="Farmer A.D."/>
            <person name="Sheridan J."/>
            <person name="Iwata A."/>
            <person name="Tuteja R."/>
            <person name="Penmetsa R.V."/>
            <person name="Wu W."/>
            <person name="Upadhyaya H.D."/>
            <person name="Yang S.P."/>
            <person name="Shah T."/>
            <person name="Saxena K.B."/>
            <person name="Michael T."/>
            <person name="McCombie W.R."/>
            <person name="Yang B."/>
            <person name="Zhang G."/>
            <person name="Yang H."/>
            <person name="Wang J."/>
            <person name="Spillane C."/>
            <person name="Cook D.R."/>
            <person name="May G.D."/>
            <person name="Xu X."/>
            <person name="Jackson S.A."/>
        </authorList>
    </citation>
    <scope>NUCLEOTIDE SEQUENCE [LARGE SCALE GENOMIC DNA]</scope>
    <source>
        <strain evidence="2">cv. Asha</strain>
    </source>
</reference>
<dbReference type="EMBL" id="CM003613">
    <property type="protein sequence ID" value="KYP54594.1"/>
    <property type="molecule type" value="Genomic_DNA"/>
</dbReference>
<sequence length="68" mass="7920">FLATIVHHCTNLNLSHRLHPLHSHFNAQTCKIKMLRTELQNTKKGDCSIFEFIFRIKEIVNALCSIDE</sequence>
<gene>
    <name evidence="1" type="ORF">KK1_000785</name>
</gene>
<dbReference type="AlphaFoldDB" id="A0A151SIB8"/>
<accession>A0A151SIB8</accession>
<proteinExistence type="predicted"/>
<evidence type="ECO:0000313" key="1">
    <source>
        <dbReference type="EMBL" id="KYP54594.1"/>
    </source>
</evidence>
<dbReference type="Gramene" id="C.cajan_00765.t">
    <property type="protein sequence ID" value="C.cajan_00765.t.cds1"/>
    <property type="gene ID" value="C.cajan_00765"/>
</dbReference>
<protein>
    <submittedName>
        <fullName evidence="1">Uncharacterized protein</fullName>
    </submittedName>
</protein>
<keyword evidence="2" id="KW-1185">Reference proteome</keyword>
<feature type="non-terminal residue" evidence="1">
    <location>
        <position position="1"/>
    </location>
</feature>
<dbReference type="Proteomes" id="UP000075243">
    <property type="component" value="Chromosome 11"/>
</dbReference>